<dbReference type="GO" id="GO:0016020">
    <property type="term" value="C:membrane"/>
    <property type="evidence" value="ECO:0007669"/>
    <property type="project" value="UniProtKB-SubCell"/>
</dbReference>
<keyword evidence="4" id="KW-0309">Germination</keyword>
<feature type="transmembrane region" description="Helical" evidence="8">
    <location>
        <begin position="337"/>
        <end position="356"/>
    </location>
</feature>
<keyword evidence="6 8" id="KW-1133">Transmembrane helix</keyword>
<evidence type="ECO:0000256" key="2">
    <source>
        <dbReference type="ARBA" id="ARBA00007998"/>
    </source>
</evidence>
<evidence type="ECO:0000256" key="3">
    <source>
        <dbReference type="ARBA" id="ARBA00022448"/>
    </source>
</evidence>
<feature type="transmembrane region" description="Helical" evidence="8">
    <location>
        <begin position="123"/>
        <end position="141"/>
    </location>
</feature>
<keyword evidence="7 8" id="KW-0472">Membrane</keyword>
<dbReference type="PANTHER" id="PTHR34975">
    <property type="entry name" value="SPORE GERMINATION PROTEIN A2"/>
    <property type="match status" value="1"/>
</dbReference>
<evidence type="ECO:0000256" key="8">
    <source>
        <dbReference type="SAM" id="Phobius"/>
    </source>
</evidence>
<feature type="transmembrane region" description="Helical" evidence="8">
    <location>
        <begin position="308"/>
        <end position="331"/>
    </location>
</feature>
<evidence type="ECO:0000256" key="6">
    <source>
        <dbReference type="ARBA" id="ARBA00022989"/>
    </source>
</evidence>
<reference evidence="9 10" key="1">
    <citation type="submission" date="2019-03" db="EMBL/GenBank/DDBJ databases">
        <authorList>
            <person name="Jensen L."/>
            <person name="Storgaard J."/>
            <person name="Sulaj E."/>
            <person name="Schramm A."/>
            <person name="Marshall I.P.G."/>
        </authorList>
    </citation>
    <scope>NUCLEOTIDE SEQUENCE [LARGE SCALE GENOMIC DNA]</scope>
    <source>
        <strain evidence="9 10">2017H2G3</strain>
    </source>
</reference>
<proteinExistence type="inferred from homology"/>
<evidence type="ECO:0000256" key="5">
    <source>
        <dbReference type="ARBA" id="ARBA00022692"/>
    </source>
</evidence>
<protein>
    <submittedName>
        <fullName evidence="9">Uncharacterized protein</fullName>
    </submittedName>
</protein>
<evidence type="ECO:0000256" key="1">
    <source>
        <dbReference type="ARBA" id="ARBA00004141"/>
    </source>
</evidence>
<dbReference type="AlphaFoldDB" id="A0A4R1B1D5"/>
<keyword evidence="3" id="KW-0813">Transport</keyword>
<dbReference type="PANTHER" id="PTHR34975:SF2">
    <property type="entry name" value="SPORE GERMINATION PROTEIN A2"/>
    <property type="match status" value="1"/>
</dbReference>
<evidence type="ECO:0000313" key="9">
    <source>
        <dbReference type="EMBL" id="TCJ03871.1"/>
    </source>
</evidence>
<organism evidence="9 10">
    <name type="scientific">Cytobacillus praedii</name>
    <dbReference type="NCBI Taxonomy" id="1742358"/>
    <lineage>
        <taxon>Bacteria</taxon>
        <taxon>Bacillati</taxon>
        <taxon>Bacillota</taxon>
        <taxon>Bacilli</taxon>
        <taxon>Bacillales</taxon>
        <taxon>Bacillaceae</taxon>
        <taxon>Cytobacillus</taxon>
    </lineage>
</organism>
<feature type="transmembrane region" description="Helical" evidence="8">
    <location>
        <begin position="222"/>
        <end position="242"/>
    </location>
</feature>
<evidence type="ECO:0000313" key="10">
    <source>
        <dbReference type="Proteomes" id="UP000293846"/>
    </source>
</evidence>
<dbReference type="OrthoDB" id="2081904at2"/>
<feature type="transmembrane region" description="Helical" evidence="8">
    <location>
        <begin position="274"/>
        <end position="296"/>
    </location>
</feature>
<evidence type="ECO:0000256" key="7">
    <source>
        <dbReference type="ARBA" id="ARBA00023136"/>
    </source>
</evidence>
<dbReference type="NCBIfam" id="TIGR00912">
    <property type="entry name" value="2A0309"/>
    <property type="match status" value="1"/>
</dbReference>
<comment type="similarity">
    <text evidence="2">Belongs to the amino acid-polyamine-organocation (APC) superfamily. Spore germination protein (SGP) (TC 2.A.3.9) family.</text>
</comment>
<accession>A0A4R1B1D5</accession>
<feature type="transmembrane region" description="Helical" evidence="8">
    <location>
        <begin position="153"/>
        <end position="179"/>
    </location>
</feature>
<dbReference type="Pfam" id="PF03845">
    <property type="entry name" value="Spore_permease"/>
    <property type="match status" value="1"/>
</dbReference>
<feature type="transmembrane region" description="Helical" evidence="8">
    <location>
        <begin position="80"/>
        <end position="103"/>
    </location>
</feature>
<dbReference type="InterPro" id="IPR004761">
    <property type="entry name" value="Spore_GerAB"/>
</dbReference>
<sequence length="371" mass="42611">MWMEDSKGKIGIKEFIAIIILTIGTKLTDDTTVILYKQMENAAWMSPFVICAFSILPIFLLIKVMNIYENKNLADVINQLFGRFFGFFTVMILWFLLFSALTIDSAVYTDIISTMYFEKTPVIMIYGLLMLVSAFGAKKGIEHIGSVAWSVIFWIKLSLLAALILTFMQGEILFLFPIFGNGAWEVVKESSLRTSLNAEFLYLGLIFPYLKNKKDYKKGTWIALAIITTELSFSLAAFIMLFDHKGIQLMDFPFHETIRYIEIGFLENIETFFFPFWLIASFIRFAFYLYLTAILFGSLFSIRNFEHLLPIIATLVVFLGIIPENPTFTIFKLRESLLFITTPIFIILPFLLWAAAKLKGEFKNEKAKASD</sequence>
<evidence type="ECO:0000256" key="4">
    <source>
        <dbReference type="ARBA" id="ARBA00022544"/>
    </source>
</evidence>
<comment type="subcellular location">
    <subcellularLocation>
        <location evidence="1">Membrane</location>
        <topology evidence="1">Multi-pass membrane protein</topology>
    </subcellularLocation>
</comment>
<dbReference type="Proteomes" id="UP000293846">
    <property type="component" value="Unassembled WGS sequence"/>
</dbReference>
<dbReference type="EMBL" id="SJTH01000012">
    <property type="protein sequence ID" value="TCJ03871.1"/>
    <property type="molecule type" value="Genomic_DNA"/>
</dbReference>
<dbReference type="STRING" id="1742358.GCA_001439605_00172"/>
<feature type="transmembrane region" description="Helical" evidence="8">
    <location>
        <begin position="44"/>
        <end position="68"/>
    </location>
</feature>
<keyword evidence="10" id="KW-1185">Reference proteome</keyword>
<comment type="caution">
    <text evidence="9">The sequence shown here is derived from an EMBL/GenBank/DDBJ whole genome shotgun (WGS) entry which is preliminary data.</text>
</comment>
<gene>
    <name evidence="9" type="ORF">E0Y62_11875</name>
</gene>
<name>A0A4R1B1D5_9BACI</name>
<keyword evidence="5 8" id="KW-0812">Transmembrane</keyword>
<dbReference type="GO" id="GO:0009847">
    <property type="term" value="P:spore germination"/>
    <property type="evidence" value="ECO:0007669"/>
    <property type="project" value="InterPro"/>
</dbReference>